<evidence type="ECO:0000256" key="6">
    <source>
        <dbReference type="ARBA" id="ARBA00023136"/>
    </source>
</evidence>
<evidence type="ECO:0000256" key="3">
    <source>
        <dbReference type="ARBA" id="ARBA00022692"/>
    </source>
</evidence>
<dbReference type="Pfam" id="PF01490">
    <property type="entry name" value="Aa_trans"/>
    <property type="match status" value="1"/>
</dbReference>
<feature type="domain" description="Amino acid transporter transmembrane" evidence="9">
    <location>
        <begin position="60"/>
        <end position="459"/>
    </location>
</feature>
<evidence type="ECO:0000313" key="10">
    <source>
        <dbReference type="EnsemblPlants" id="Bo1g006670.1"/>
    </source>
</evidence>
<dbReference type="InterPro" id="IPR013057">
    <property type="entry name" value="AA_transpt_TM"/>
</dbReference>
<evidence type="ECO:0000256" key="1">
    <source>
        <dbReference type="ARBA" id="ARBA00004370"/>
    </source>
</evidence>
<dbReference type="EnsemblPlants" id="Bo1g006670.1">
    <property type="protein sequence ID" value="Bo1g006670.1"/>
    <property type="gene ID" value="Bo1g006670"/>
</dbReference>
<reference evidence="10" key="2">
    <citation type="submission" date="2015-03" db="UniProtKB">
        <authorList>
            <consortium name="EnsemblPlants"/>
        </authorList>
    </citation>
    <scope>IDENTIFICATION</scope>
</reference>
<keyword evidence="4" id="KW-0029">Amino-acid transport</keyword>
<dbReference type="GO" id="GO:0006865">
    <property type="term" value="P:amino acid transport"/>
    <property type="evidence" value="ECO:0007669"/>
    <property type="project" value="UniProtKB-KW"/>
</dbReference>
<dbReference type="GO" id="GO:0016020">
    <property type="term" value="C:membrane"/>
    <property type="evidence" value="ECO:0007669"/>
    <property type="project" value="UniProtKB-SubCell"/>
</dbReference>
<evidence type="ECO:0000256" key="8">
    <source>
        <dbReference type="SAM" id="Phobius"/>
    </source>
</evidence>
<feature type="transmembrane region" description="Helical" evidence="8">
    <location>
        <begin position="142"/>
        <end position="161"/>
    </location>
</feature>
<accession>A0A0D3A1U1</accession>
<dbReference type="HOGENOM" id="CLU_031160_2_1_1"/>
<dbReference type="GeneID" id="106326910"/>
<feature type="transmembrane region" description="Helical" evidence="8">
    <location>
        <begin position="340"/>
        <end position="360"/>
    </location>
</feature>
<dbReference type="PANTHER" id="PTHR48017">
    <property type="entry name" value="OS05G0424000 PROTEIN-RELATED"/>
    <property type="match status" value="1"/>
</dbReference>
<keyword evidence="6 8" id="KW-0472">Membrane</keyword>
<name>A0A0D3A1U1_BRAOL</name>
<evidence type="ECO:0000313" key="11">
    <source>
        <dbReference type="Proteomes" id="UP000032141"/>
    </source>
</evidence>
<sequence>MSKKALGILLDLESQESCGSPSFMSHTPSKDPQPTSGDDDGGDVGMIPLEEWLPITESRKGNVFTATFHLLCSGLGFQVLLLPAAFAALGWVWGIIILTVGFAWKLYTTWLLVHLHEAVHGTRFSRYLRLAIASFGVKLGKLLGIFPVMYLSGGACSILVITGGKTIKQLVHIMSEDDTVPLTTLQCFVIFSCLAVVLSQFPNLNSLFGLSLIGGVMAVAYSTAVWSLPLTRDPQSQNNVTYAIKDTSFDNIFNAIGLIAISLRGNNLILEIQGTLPSDSKNPSSKTMWRAVVISHLIIAVCMFLVSIVVYWAYGDEIPATGGPIGNYLTLYEQDYSKRAACFIHITFIFNCLCSYPINLMPACDNAEMVYVTKSQKPCSVFVRMMLRVSLGLVCFFIAVGFSFLPYLAVLIGAVALLVTFTYPCFMWISIKQPEMKSLMWLINVFVGSLGASLSVLLVVASALFLAEKGLHANFFRP</sequence>
<dbReference type="KEGG" id="boe:106326910"/>
<feature type="transmembrane region" description="Helical" evidence="8">
    <location>
        <begin position="207"/>
        <end position="228"/>
    </location>
</feature>
<comment type="subcellular location">
    <subcellularLocation>
        <location evidence="1">Membrane</location>
    </subcellularLocation>
</comment>
<feature type="transmembrane region" description="Helical" evidence="8">
    <location>
        <begin position="291"/>
        <end position="314"/>
    </location>
</feature>
<evidence type="ECO:0000259" key="9">
    <source>
        <dbReference type="Pfam" id="PF01490"/>
    </source>
</evidence>
<keyword evidence="5 8" id="KW-1133">Transmembrane helix</keyword>
<dbReference type="OMA" id="YGMVIFD"/>
<proteinExistence type="predicted"/>
<feature type="transmembrane region" description="Helical" evidence="8">
    <location>
        <begin position="182"/>
        <end position="201"/>
    </location>
</feature>
<feature type="transmembrane region" description="Helical" evidence="8">
    <location>
        <begin position="441"/>
        <end position="467"/>
    </location>
</feature>
<dbReference type="RefSeq" id="XP_013620327.1">
    <property type="nucleotide sequence ID" value="XM_013764873.1"/>
</dbReference>
<keyword evidence="11" id="KW-1185">Reference proteome</keyword>
<evidence type="ECO:0000256" key="2">
    <source>
        <dbReference type="ARBA" id="ARBA00022448"/>
    </source>
</evidence>
<dbReference type="STRING" id="109376.A0A0D3A1U1"/>
<evidence type="ECO:0000256" key="7">
    <source>
        <dbReference type="SAM" id="MobiDB-lite"/>
    </source>
</evidence>
<keyword evidence="2" id="KW-0813">Transport</keyword>
<dbReference type="AlphaFoldDB" id="A0A0D3A1U1"/>
<organism evidence="10 11">
    <name type="scientific">Brassica oleracea var. oleracea</name>
    <dbReference type="NCBI Taxonomy" id="109376"/>
    <lineage>
        <taxon>Eukaryota</taxon>
        <taxon>Viridiplantae</taxon>
        <taxon>Streptophyta</taxon>
        <taxon>Embryophyta</taxon>
        <taxon>Tracheophyta</taxon>
        <taxon>Spermatophyta</taxon>
        <taxon>Magnoliopsida</taxon>
        <taxon>eudicotyledons</taxon>
        <taxon>Gunneridae</taxon>
        <taxon>Pentapetalae</taxon>
        <taxon>rosids</taxon>
        <taxon>malvids</taxon>
        <taxon>Brassicales</taxon>
        <taxon>Brassicaceae</taxon>
        <taxon>Brassiceae</taxon>
        <taxon>Brassica</taxon>
    </lineage>
</organism>
<feature type="compositionally biased region" description="Polar residues" evidence="7">
    <location>
        <begin position="15"/>
        <end position="36"/>
    </location>
</feature>
<dbReference type="Proteomes" id="UP000032141">
    <property type="component" value="Chromosome C1"/>
</dbReference>
<evidence type="ECO:0000256" key="5">
    <source>
        <dbReference type="ARBA" id="ARBA00022989"/>
    </source>
</evidence>
<feature type="transmembrane region" description="Helical" evidence="8">
    <location>
        <begin position="408"/>
        <end position="429"/>
    </location>
</feature>
<feature type="region of interest" description="Disordered" evidence="7">
    <location>
        <begin position="12"/>
        <end position="41"/>
    </location>
</feature>
<dbReference type="OrthoDB" id="40134at2759"/>
<protein>
    <recommendedName>
        <fullName evidence="9">Amino acid transporter transmembrane domain-containing protein</fullName>
    </recommendedName>
</protein>
<dbReference type="eggNOG" id="KOG1303">
    <property type="taxonomic scope" value="Eukaryota"/>
</dbReference>
<reference evidence="10 11" key="1">
    <citation type="journal article" date="2014" name="Genome Biol.">
        <title>Transcriptome and methylome profiling reveals relics of genome dominance in the mesopolyploid Brassica oleracea.</title>
        <authorList>
            <person name="Parkin I.A."/>
            <person name="Koh C."/>
            <person name="Tang H."/>
            <person name="Robinson S.J."/>
            <person name="Kagale S."/>
            <person name="Clarke W.E."/>
            <person name="Town C.D."/>
            <person name="Nixon J."/>
            <person name="Krishnakumar V."/>
            <person name="Bidwell S.L."/>
            <person name="Denoeud F."/>
            <person name="Belcram H."/>
            <person name="Links M.G."/>
            <person name="Just J."/>
            <person name="Clarke C."/>
            <person name="Bender T."/>
            <person name="Huebert T."/>
            <person name="Mason A.S."/>
            <person name="Pires J.C."/>
            <person name="Barker G."/>
            <person name="Moore J."/>
            <person name="Walley P.G."/>
            <person name="Manoli S."/>
            <person name="Batley J."/>
            <person name="Edwards D."/>
            <person name="Nelson M.N."/>
            <person name="Wang X."/>
            <person name="Paterson A.H."/>
            <person name="King G."/>
            <person name="Bancroft I."/>
            <person name="Chalhoub B."/>
            <person name="Sharpe A.G."/>
        </authorList>
    </citation>
    <scope>NUCLEOTIDE SEQUENCE</scope>
    <source>
        <strain evidence="10 11">cv. TO1000</strain>
    </source>
</reference>
<keyword evidence="3 8" id="KW-0812">Transmembrane</keyword>
<feature type="transmembrane region" description="Helical" evidence="8">
    <location>
        <begin position="79"/>
        <end position="104"/>
    </location>
</feature>
<feature type="transmembrane region" description="Helical" evidence="8">
    <location>
        <begin position="381"/>
        <end position="402"/>
    </location>
</feature>
<dbReference type="Gramene" id="Bo1g006670.1">
    <property type="protein sequence ID" value="Bo1g006670.1"/>
    <property type="gene ID" value="Bo1g006670"/>
</dbReference>
<evidence type="ECO:0000256" key="4">
    <source>
        <dbReference type="ARBA" id="ARBA00022970"/>
    </source>
</evidence>